<keyword evidence="5" id="KW-0812">Transmembrane</keyword>
<evidence type="ECO:0000259" key="6">
    <source>
        <dbReference type="PROSITE" id="PS50111"/>
    </source>
</evidence>
<dbReference type="PANTHER" id="PTHR43531">
    <property type="entry name" value="PROTEIN ICFG"/>
    <property type="match status" value="1"/>
</dbReference>
<evidence type="ECO:0000256" key="4">
    <source>
        <dbReference type="PROSITE-ProRule" id="PRU00284"/>
    </source>
</evidence>
<name>A0A923HLH4_9BURK</name>
<organism evidence="8 9">
    <name type="scientific">Undibacterium nitidum</name>
    <dbReference type="NCBI Taxonomy" id="2762298"/>
    <lineage>
        <taxon>Bacteria</taxon>
        <taxon>Pseudomonadati</taxon>
        <taxon>Pseudomonadota</taxon>
        <taxon>Betaproteobacteria</taxon>
        <taxon>Burkholderiales</taxon>
        <taxon>Oxalobacteraceae</taxon>
        <taxon>Undibacterium</taxon>
    </lineage>
</organism>
<dbReference type="InterPro" id="IPR003660">
    <property type="entry name" value="HAMP_dom"/>
</dbReference>
<dbReference type="Pfam" id="PF12729">
    <property type="entry name" value="4HB_MCP_1"/>
    <property type="match status" value="1"/>
</dbReference>
<keyword evidence="4" id="KW-0807">Transducer</keyword>
<sequence>MGIAKRLYLVSFILILALAAVAIDARISLKEMKEMVTKTEEKRVPQLMQIASIELNVTRTSLQLRHAILVKTQSDLDATMADIKEKRATIDATLKDFEAGVFTPEGRAFIEKFKPLVKNFWEVGEQNIKLIAEGKKDEAFDFLVAKTIPTRNLLLAASGEEKNRQSKQLKIELGTFAKTADTTTYQIVGLVIAVAIGLSTFSFYITGVLRRRVQASQEVAERVRDGDLTRPVHDDASDEFSPLLESLNAMQHSLTEIVGKVRHGSDGVATSSAEIASGNMDLSQRTEEQGNALEKTVTAMEELSATVKQNADNARQANQLAASASEVAVKGGEVVMEVVDTMKGINAASSKISDIIGVIDGIAFQTNILALNAAVEAARAGEQGRGFAVVASEVRSLAGRSAEAAKEIKKLIGDSVDRVNQGSALVDQAGATMNEVVSSIRRVTDIMAEISAASAEQANGVEHVGEAVTQMDSSTQQNAALVEEMAAAAASLKAQAHELVTAVSVFKVNQSAPAQRVSLKALPAR</sequence>
<dbReference type="GO" id="GO:0005886">
    <property type="term" value="C:plasma membrane"/>
    <property type="evidence" value="ECO:0007669"/>
    <property type="project" value="TreeGrafter"/>
</dbReference>
<protein>
    <submittedName>
        <fullName evidence="8">MCP four helix bundle domain-containing protein</fullName>
    </submittedName>
</protein>
<comment type="similarity">
    <text evidence="3">Belongs to the methyl-accepting chemotaxis (MCP) protein family.</text>
</comment>
<dbReference type="CDD" id="cd19411">
    <property type="entry name" value="MCP2201-like_sensor"/>
    <property type="match status" value="1"/>
</dbReference>
<evidence type="ECO:0000256" key="5">
    <source>
        <dbReference type="SAM" id="Phobius"/>
    </source>
</evidence>
<dbReference type="Pfam" id="PF00672">
    <property type="entry name" value="HAMP"/>
    <property type="match status" value="1"/>
</dbReference>
<accession>A0A923HLH4</accession>
<dbReference type="Gene3D" id="1.10.287.950">
    <property type="entry name" value="Methyl-accepting chemotaxis protein"/>
    <property type="match status" value="1"/>
</dbReference>
<evidence type="ECO:0000256" key="3">
    <source>
        <dbReference type="ARBA" id="ARBA00029447"/>
    </source>
</evidence>
<dbReference type="GO" id="GO:0004888">
    <property type="term" value="F:transmembrane signaling receptor activity"/>
    <property type="evidence" value="ECO:0007669"/>
    <property type="project" value="InterPro"/>
</dbReference>
<dbReference type="InterPro" id="IPR004090">
    <property type="entry name" value="Chemotax_Me-accpt_rcpt"/>
</dbReference>
<comment type="subcellular location">
    <subcellularLocation>
        <location evidence="1">Membrane</location>
    </subcellularLocation>
</comment>
<feature type="domain" description="Methyl-accepting transducer" evidence="6">
    <location>
        <begin position="264"/>
        <end position="493"/>
    </location>
</feature>
<dbReference type="InterPro" id="IPR024478">
    <property type="entry name" value="HlyB_4HB_MCP"/>
</dbReference>
<dbReference type="Pfam" id="PF00015">
    <property type="entry name" value="MCPsignal"/>
    <property type="match status" value="1"/>
</dbReference>
<dbReference type="EMBL" id="JACOFZ010000003">
    <property type="protein sequence ID" value="MBC3881845.1"/>
    <property type="molecule type" value="Genomic_DNA"/>
</dbReference>
<keyword evidence="9" id="KW-1185">Reference proteome</keyword>
<dbReference type="CDD" id="cd06225">
    <property type="entry name" value="HAMP"/>
    <property type="match status" value="1"/>
</dbReference>
<evidence type="ECO:0000313" key="9">
    <source>
        <dbReference type="Proteomes" id="UP000627446"/>
    </source>
</evidence>
<dbReference type="CDD" id="cd11386">
    <property type="entry name" value="MCP_signal"/>
    <property type="match status" value="1"/>
</dbReference>
<reference evidence="8" key="1">
    <citation type="submission" date="2020-08" db="EMBL/GenBank/DDBJ databases">
        <title>Novel species isolated from subtropical streams in China.</title>
        <authorList>
            <person name="Lu H."/>
        </authorList>
    </citation>
    <scope>NUCLEOTIDE SEQUENCE</scope>
    <source>
        <strain evidence="8">LX22W</strain>
    </source>
</reference>
<dbReference type="SMART" id="SM00283">
    <property type="entry name" value="MA"/>
    <property type="match status" value="1"/>
</dbReference>
<proteinExistence type="inferred from homology"/>
<dbReference type="GO" id="GO:0006935">
    <property type="term" value="P:chemotaxis"/>
    <property type="evidence" value="ECO:0007669"/>
    <property type="project" value="InterPro"/>
</dbReference>
<dbReference type="AlphaFoldDB" id="A0A923HLH4"/>
<gene>
    <name evidence="8" type="ORF">H8K36_10700</name>
</gene>
<dbReference type="SUPFAM" id="SSF58104">
    <property type="entry name" value="Methyl-accepting chemotaxis protein (MCP) signaling domain"/>
    <property type="match status" value="1"/>
</dbReference>
<dbReference type="Proteomes" id="UP000627446">
    <property type="component" value="Unassembled WGS sequence"/>
</dbReference>
<dbReference type="InterPro" id="IPR047347">
    <property type="entry name" value="YvaQ-like_sensor"/>
</dbReference>
<keyword evidence="5" id="KW-0472">Membrane</keyword>
<evidence type="ECO:0000256" key="1">
    <source>
        <dbReference type="ARBA" id="ARBA00004370"/>
    </source>
</evidence>
<dbReference type="GO" id="GO:0007165">
    <property type="term" value="P:signal transduction"/>
    <property type="evidence" value="ECO:0007669"/>
    <property type="project" value="UniProtKB-KW"/>
</dbReference>
<dbReference type="SMART" id="SM00304">
    <property type="entry name" value="HAMP"/>
    <property type="match status" value="1"/>
</dbReference>
<dbReference type="InterPro" id="IPR004089">
    <property type="entry name" value="MCPsignal_dom"/>
</dbReference>
<dbReference type="PROSITE" id="PS50885">
    <property type="entry name" value="HAMP"/>
    <property type="match status" value="1"/>
</dbReference>
<feature type="transmembrane region" description="Helical" evidence="5">
    <location>
        <begin position="185"/>
        <end position="205"/>
    </location>
</feature>
<evidence type="ECO:0000259" key="7">
    <source>
        <dbReference type="PROSITE" id="PS50885"/>
    </source>
</evidence>
<dbReference type="InterPro" id="IPR051310">
    <property type="entry name" value="MCP_chemotaxis"/>
</dbReference>
<dbReference type="PROSITE" id="PS50111">
    <property type="entry name" value="CHEMOTAXIS_TRANSDUC_2"/>
    <property type="match status" value="1"/>
</dbReference>
<keyword evidence="2" id="KW-0488">Methylation</keyword>
<evidence type="ECO:0000256" key="2">
    <source>
        <dbReference type="ARBA" id="ARBA00022481"/>
    </source>
</evidence>
<dbReference type="FunFam" id="1.10.287.950:FF:000001">
    <property type="entry name" value="Methyl-accepting chemotaxis sensory transducer"/>
    <property type="match status" value="1"/>
</dbReference>
<evidence type="ECO:0000313" key="8">
    <source>
        <dbReference type="EMBL" id="MBC3881845.1"/>
    </source>
</evidence>
<feature type="domain" description="HAMP" evidence="7">
    <location>
        <begin position="207"/>
        <end position="259"/>
    </location>
</feature>
<keyword evidence="5" id="KW-1133">Transmembrane helix</keyword>
<comment type="caution">
    <text evidence="8">The sequence shown here is derived from an EMBL/GenBank/DDBJ whole genome shotgun (WGS) entry which is preliminary data.</text>
</comment>
<dbReference type="PRINTS" id="PR00260">
    <property type="entry name" value="CHEMTRNSDUCR"/>
</dbReference>
<dbReference type="PANTHER" id="PTHR43531:SF14">
    <property type="entry name" value="METHYL-ACCEPTING CHEMOTAXIS PROTEIN I-RELATED"/>
    <property type="match status" value="1"/>
</dbReference>